<proteinExistence type="predicted"/>
<gene>
    <name evidence="1" type="ORF">GIL414_LOCUS9652</name>
    <name evidence="2" type="ORF">SMN809_LOCUS23596</name>
</gene>
<evidence type="ECO:0000313" key="3">
    <source>
        <dbReference type="Proteomes" id="UP000676336"/>
    </source>
</evidence>
<accession>A0A8S2SNH3</accession>
<dbReference type="Proteomes" id="UP000676336">
    <property type="component" value="Unassembled WGS sequence"/>
</dbReference>
<organism evidence="2 3">
    <name type="scientific">Rotaria magnacalcarata</name>
    <dbReference type="NCBI Taxonomy" id="392030"/>
    <lineage>
        <taxon>Eukaryota</taxon>
        <taxon>Metazoa</taxon>
        <taxon>Spiralia</taxon>
        <taxon>Gnathifera</taxon>
        <taxon>Rotifera</taxon>
        <taxon>Eurotatoria</taxon>
        <taxon>Bdelloidea</taxon>
        <taxon>Philodinida</taxon>
        <taxon>Philodinidae</taxon>
        <taxon>Rotaria</taxon>
    </lineage>
</organism>
<comment type="caution">
    <text evidence="2">The sequence shown here is derived from an EMBL/GenBank/DDBJ whole genome shotgun (WGS) entry which is preliminary data.</text>
</comment>
<dbReference type="EMBL" id="CAJOBI010025400">
    <property type="protein sequence ID" value="CAF4241696.1"/>
    <property type="molecule type" value="Genomic_DNA"/>
</dbReference>
<reference evidence="2" key="1">
    <citation type="submission" date="2021-02" db="EMBL/GenBank/DDBJ databases">
        <authorList>
            <person name="Nowell W R."/>
        </authorList>
    </citation>
    <scope>NUCLEOTIDE SEQUENCE</scope>
</reference>
<dbReference type="AlphaFoldDB" id="A0A8S2SNH3"/>
<sequence length="255" mass="29412">MQMNSEDRCRRLGIKVPASLSLDILRELVDQNHDNLRASNTNADDHEFTNCQLSGSYPSFDIEYNNGDSMEQTSVNAAERIKASPRTYTLFNCPIFDCSNSPSMVEFIPQSLRKAIQEGKDVYGIKNSTPIYLKSTDPRLHRSLSLPEFMLAFILYLNVMPEVHPERLVELNIYLSFIVKMGVQFPPPLFYEYHKNFSRKAAAILSTQGRKINWSIRDDDLYFQIFPGRHARTCDKCSSVDHSTDFFSIYFSWGY</sequence>
<evidence type="ECO:0000313" key="1">
    <source>
        <dbReference type="EMBL" id="CAF3961572.1"/>
    </source>
</evidence>
<dbReference type="Proteomes" id="UP000681720">
    <property type="component" value="Unassembled WGS sequence"/>
</dbReference>
<dbReference type="EMBL" id="CAJOBJ010003331">
    <property type="protein sequence ID" value="CAF3961572.1"/>
    <property type="molecule type" value="Genomic_DNA"/>
</dbReference>
<evidence type="ECO:0000313" key="2">
    <source>
        <dbReference type="EMBL" id="CAF4241696.1"/>
    </source>
</evidence>
<name>A0A8S2SNH3_9BILA</name>
<protein>
    <submittedName>
        <fullName evidence="2">Uncharacterized protein</fullName>
    </submittedName>
</protein>